<evidence type="ECO:0000256" key="1">
    <source>
        <dbReference type="SAM" id="MobiDB-lite"/>
    </source>
</evidence>
<accession>A0A6N2M9B2</accession>
<reference evidence="2" key="1">
    <citation type="submission" date="2019-03" db="EMBL/GenBank/DDBJ databases">
        <authorList>
            <person name="Mank J."/>
            <person name="Almeida P."/>
        </authorList>
    </citation>
    <scope>NUCLEOTIDE SEQUENCE</scope>
    <source>
        <strain evidence="2">78183</strain>
    </source>
</reference>
<protein>
    <submittedName>
        <fullName evidence="2">Uncharacterized protein</fullName>
    </submittedName>
</protein>
<evidence type="ECO:0000313" key="2">
    <source>
        <dbReference type="EMBL" id="VFU46318.1"/>
    </source>
</evidence>
<gene>
    <name evidence="2" type="ORF">SVIM_LOCUS293257</name>
</gene>
<feature type="compositionally biased region" description="Low complexity" evidence="1">
    <location>
        <begin position="56"/>
        <end position="77"/>
    </location>
</feature>
<dbReference type="AlphaFoldDB" id="A0A6N2M9B2"/>
<name>A0A6N2M9B2_SALVM</name>
<dbReference type="EMBL" id="CAADRP010001641">
    <property type="protein sequence ID" value="VFU46318.1"/>
    <property type="molecule type" value="Genomic_DNA"/>
</dbReference>
<organism evidence="2">
    <name type="scientific">Salix viminalis</name>
    <name type="common">Common osier</name>
    <name type="synonym">Basket willow</name>
    <dbReference type="NCBI Taxonomy" id="40686"/>
    <lineage>
        <taxon>Eukaryota</taxon>
        <taxon>Viridiplantae</taxon>
        <taxon>Streptophyta</taxon>
        <taxon>Embryophyta</taxon>
        <taxon>Tracheophyta</taxon>
        <taxon>Spermatophyta</taxon>
        <taxon>Magnoliopsida</taxon>
        <taxon>eudicotyledons</taxon>
        <taxon>Gunneridae</taxon>
        <taxon>Pentapetalae</taxon>
        <taxon>rosids</taxon>
        <taxon>fabids</taxon>
        <taxon>Malpighiales</taxon>
        <taxon>Salicaceae</taxon>
        <taxon>Saliceae</taxon>
        <taxon>Salix</taxon>
    </lineage>
</organism>
<sequence length="235" mass="26835">MSGFLAFLKRVFFGVEEREEDHFGSSYYRSVERNNDRVLHRSTAPWPKTPASSSYQTVFPPVPTTSSKPSSSSSKQLPSFKPTLSLASPNLIDGQTKVSYLSVQKGVSPIYAVPKNMEDLIKRDIVPQVLNEPLSPSTYKDYFAALLFAEDFYVEKWSEFQMEKITLKLQEAAIIKKSGRNEYFSKSHEKDDKTFVEFEIDSCRERRPFLLSRDFALARPSGCYLSRGEEKYCSG</sequence>
<proteinExistence type="predicted"/>
<feature type="region of interest" description="Disordered" evidence="1">
    <location>
        <begin position="41"/>
        <end position="77"/>
    </location>
</feature>